<dbReference type="EMBL" id="GL349442">
    <property type="protein sequence ID" value="KNC46222.1"/>
    <property type="molecule type" value="Genomic_DNA"/>
</dbReference>
<accession>A0A0L0D1S8</accession>
<sequence>MVRGRLKLHKKTKPFKLRVAKSASTMECSQAQLALMACVGSVERKMKTHGPTINYHLKRLERQQQS</sequence>
<reference evidence="1 2" key="1">
    <citation type="submission" date="2010-05" db="EMBL/GenBank/DDBJ databases">
        <title>The Genome Sequence of Thecamonas trahens ATCC 50062.</title>
        <authorList>
            <consortium name="The Broad Institute Genome Sequencing Platform"/>
            <person name="Russ C."/>
            <person name="Cuomo C."/>
            <person name="Shea T."/>
            <person name="Young S.K."/>
            <person name="Zeng Q."/>
            <person name="Koehrsen M."/>
            <person name="Haas B."/>
            <person name="Borodovsky M."/>
            <person name="Guigo R."/>
            <person name="Alvarado L."/>
            <person name="Berlin A."/>
            <person name="Bochicchio J."/>
            <person name="Borenstein D."/>
            <person name="Chapman S."/>
            <person name="Chen Z."/>
            <person name="Freedman E."/>
            <person name="Gellesch M."/>
            <person name="Goldberg J."/>
            <person name="Griggs A."/>
            <person name="Gujja S."/>
            <person name="Heilman E."/>
            <person name="Heiman D."/>
            <person name="Hepburn T."/>
            <person name="Howarth C."/>
            <person name="Jen D."/>
            <person name="Larson L."/>
            <person name="Mehta T."/>
            <person name="Park D."/>
            <person name="Pearson M."/>
            <person name="Roberts A."/>
            <person name="Saif S."/>
            <person name="Shenoy N."/>
            <person name="Sisk P."/>
            <person name="Stolte C."/>
            <person name="Sykes S."/>
            <person name="Thomson T."/>
            <person name="Walk T."/>
            <person name="White J."/>
            <person name="Yandava C."/>
            <person name="Burger G."/>
            <person name="Gray M.W."/>
            <person name="Holland P.W.H."/>
            <person name="King N."/>
            <person name="Lang F.B.F."/>
            <person name="Roger A.J."/>
            <person name="Ruiz-Trillo I."/>
            <person name="Lander E."/>
            <person name="Nusbaum C."/>
        </authorList>
    </citation>
    <scope>NUCLEOTIDE SEQUENCE [LARGE SCALE GENOMIC DNA]</scope>
    <source>
        <strain evidence="1 2">ATCC 50062</strain>
    </source>
</reference>
<organism evidence="1 2">
    <name type="scientific">Thecamonas trahens ATCC 50062</name>
    <dbReference type="NCBI Taxonomy" id="461836"/>
    <lineage>
        <taxon>Eukaryota</taxon>
        <taxon>Apusozoa</taxon>
        <taxon>Apusomonadida</taxon>
        <taxon>Apusomonadidae</taxon>
        <taxon>Thecamonas</taxon>
    </lineage>
</organism>
<gene>
    <name evidence="1" type="ORF">AMSG_02673</name>
</gene>
<evidence type="ECO:0000313" key="1">
    <source>
        <dbReference type="EMBL" id="KNC46222.1"/>
    </source>
</evidence>
<evidence type="ECO:0000313" key="2">
    <source>
        <dbReference type="Proteomes" id="UP000054408"/>
    </source>
</evidence>
<dbReference type="AlphaFoldDB" id="A0A0L0D1S8"/>
<dbReference type="RefSeq" id="XP_013760519.1">
    <property type="nucleotide sequence ID" value="XM_013905065.1"/>
</dbReference>
<keyword evidence="2" id="KW-1185">Reference proteome</keyword>
<protein>
    <submittedName>
        <fullName evidence="1">Uncharacterized protein</fullName>
    </submittedName>
</protein>
<proteinExistence type="predicted"/>
<dbReference type="Proteomes" id="UP000054408">
    <property type="component" value="Unassembled WGS sequence"/>
</dbReference>
<dbReference type="GeneID" id="25562332"/>
<name>A0A0L0D1S8_THETB</name>